<dbReference type="EMBL" id="SJPS01000001">
    <property type="protein sequence ID" value="TWU29469.1"/>
    <property type="molecule type" value="Genomic_DNA"/>
</dbReference>
<comment type="caution">
    <text evidence="1">The sequence shown here is derived from an EMBL/GenBank/DDBJ whole genome shotgun (WGS) entry which is preliminary data.</text>
</comment>
<evidence type="ECO:0000313" key="1">
    <source>
        <dbReference type="EMBL" id="TWU29469.1"/>
    </source>
</evidence>
<reference evidence="1 2" key="1">
    <citation type="submission" date="2019-02" db="EMBL/GenBank/DDBJ databases">
        <title>Deep-cultivation of Planctomycetes and their phenomic and genomic characterization uncovers novel biology.</title>
        <authorList>
            <person name="Wiegand S."/>
            <person name="Jogler M."/>
            <person name="Boedeker C."/>
            <person name="Pinto D."/>
            <person name="Vollmers J."/>
            <person name="Rivas-Marin E."/>
            <person name="Kohn T."/>
            <person name="Peeters S.H."/>
            <person name="Heuer A."/>
            <person name="Rast P."/>
            <person name="Oberbeckmann S."/>
            <person name="Bunk B."/>
            <person name="Jeske O."/>
            <person name="Meyerdierks A."/>
            <person name="Storesund J.E."/>
            <person name="Kallscheuer N."/>
            <person name="Luecker S."/>
            <person name="Lage O.M."/>
            <person name="Pohl T."/>
            <person name="Merkel B.J."/>
            <person name="Hornburger P."/>
            <person name="Mueller R.-W."/>
            <person name="Bruemmer F."/>
            <person name="Labrenz M."/>
            <person name="Spormann A.M."/>
            <person name="Op Den Camp H."/>
            <person name="Overmann J."/>
            <person name="Amann R."/>
            <person name="Jetten M.S.M."/>
            <person name="Mascher T."/>
            <person name="Medema M.H."/>
            <person name="Devos D.P."/>
            <person name="Kaster A.-K."/>
            <person name="Ovreas L."/>
            <person name="Rohde M."/>
            <person name="Galperin M.Y."/>
            <person name="Jogler C."/>
        </authorList>
    </citation>
    <scope>NUCLEOTIDE SEQUENCE [LARGE SCALE GENOMIC DNA]</scope>
    <source>
        <strain evidence="1 2">Pla144</strain>
    </source>
</reference>
<dbReference type="Proteomes" id="UP000318437">
    <property type="component" value="Unassembled WGS sequence"/>
</dbReference>
<gene>
    <name evidence="1" type="ORF">Pla144_02470</name>
</gene>
<evidence type="ECO:0000313" key="2">
    <source>
        <dbReference type="Proteomes" id="UP000318437"/>
    </source>
</evidence>
<accession>A0A5C6D3N3</accession>
<protein>
    <submittedName>
        <fullName evidence="1">Uncharacterized protein</fullName>
    </submittedName>
</protein>
<proteinExistence type="predicted"/>
<dbReference type="Gene3D" id="2.160.20.160">
    <property type="match status" value="1"/>
</dbReference>
<keyword evidence="2" id="KW-1185">Reference proteome</keyword>
<organism evidence="1 2">
    <name type="scientific">Bythopirellula polymerisocia</name>
    <dbReference type="NCBI Taxonomy" id="2528003"/>
    <lineage>
        <taxon>Bacteria</taxon>
        <taxon>Pseudomonadati</taxon>
        <taxon>Planctomycetota</taxon>
        <taxon>Planctomycetia</taxon>
        <taxon>Pirellulales</taxon>
        <taxon>Lacipirellulaceae</taxon>
        <taxon>Bythopirellula</taxon>
    </lineage>
</organism>
<sequence length="389" mass="40818">MFHNRMEKRLRFESLEKKQLLAADLTVAVIDGDLVITGDAEPNSFVLRSGVADGGQFKFELGIAGDTINNEVPDAFNTLYSGITGNVLINTGSGDDSVRIFGGSNTDDLDPLIFPGDLRIDLGDGDDELAMGSSLSNPDSQLPLSISDDLIVEGGTGDDYFEFTAVRVADDFTVVDTQGSNTLTLPFPIYQDSDESTSVGDDFTIVMGSGNDDISINRAIVNDNLLVSVDGGDDIVNGLLTTVSGSTLVSLGNGNDFLSLSLFDAGRTLSVVGSGTNDIGLGEVTATSFITIVTTNGNDVVGIDASSTGILSISTGDGNDEVEIFDSAFELLFVKLGKGDDVLALEEVVVSKLALLNGGQGYDSLVDLGGNDINLELDLAFEMLEEFVV</sequence>
<dbReference type="RefSeq" id="WP_146447495.1">
    <property type="nucleotide sequence ID" value="NZ_SJPS01000001.1"/>
</dbReference>
<dbReference type="AlphaFoldDB" id="A0A5C6D3N3"/>
<dbReference type="OrthoDB" id="9757536at2"/>
<name>A0A5C6D3N3_9BACT</name>